<dbReference type="OrthoDB" id="5389929at2759"/>
<dbReference type="InterPro" id="IPR056125">
    <property type="entry name" value="DUF7708"/>
</dbReference>
<dbReference type="InterPro" id="IPR056884">
    <property type="entry name" value="NPHP3-like_N"/>
</dbReference>
<organism evidence="6 7">
    <name type="scientific">Trematosphaeria pertusa</name>
    <dbReference type="NCBI Taxonomy" id="390896"/>
    <lineage>
        <taxon>Eukaryota</taxon>
        <taxon>Fungi</taxon>
        <taxon>Dikarya</taxon>
        <taxon>Ascomycota</taxon>
        <taxon>Pezizomycotina</taxon>
        <taxon>Dothideomycetes</taxon>
        <taxon>Pleosporomycetidae</taxon>
        <taxon>Pleosporales</taxon>
        <taxon>Massarineae</taxon>
        <taxon>Trematosphaeriaceae</taxon>
        <taxon>Trematosphaeria</taxon>
    </lineage>
</organism>
<dbReference type="EMBL" id="ML987191">
    <property type="protein sequence ID" value="KAF2253509.1"/>
    <property type="molecule type" value="Genomic_DNA"/>
</dbReference>
<dbReference type="GeneID" id="54581516"/>
<keyword evidence="2" id="KW-0175">Coiled coil</keyword>
<evidence type="ECO:0000259" key="5">
    <source>
        <dbReference type="Pfam" id="PF24883"/>
    </source>
</evidence>
<proteinExistence type="predicted"/>
<accession>A0A6A6IT77</accession>
<feature type="region of interest" description="Disordered" evidence="3">
    <location>
        <begin position="1"/>
        <end position="34"/>
    </location>
</feature>
<name>A0A6A6IT77_9PLEO</name>
<dbReference type="RefSeq" id="XP_033688513.1">
    <property type="nucleotide sequence ID" value="XM_033828186.1"/>
</dbReference>
<feature type="domain" description="DUF7708" evidence="4">
    <location>
        <begin position="106"/>
        <end position="244"/>
    </location>
</feature>
<evidence type="ECO:0000259" key="4">
    <source>
        <dbReference type="Pfam" id="PF24809"/>
    </source>
</evidence>
<protein>
    <recommendedName>
        <fullName evidence="8">Fungal STAND N-terminal Goodbye domain-containing protein</fullName>
    </recommendedName>
</protein>
<sequence>MATDPDTPQPLKRRDTFFNGSNDPALQPAHEATSSQRKFWKSIRKDLKKDDIKRVDAVVQSYENDHTIAGLESLLAEYLPAAEDEKNKLYDRREKGGKQVSTHVQKFAKTFADFLGCYSQVLELVKTADNQFGGVAVQTLSLLLVVAVNKSGKEELIENSLLKIKHNFPRLRGLRNIYPTPKMQELVAQVYEDVLVFAQRAIEYYKRSAWARVWKAISEPPQLSVQIAVDKILDELAEVKDETNFLLNGRVHKLEHDVEQVKTMLEDQKHVLEDQHEEDQQRISNMQKELRSVQSGVGQIKRNHSEELLSTLQEGLLPDQFLCTEQLEDYRGQLQARFGRKASTKFGLAQIMNQDAYQRWQQSKTFQTLVLRGRTRVSNTALSWLSQAAVELVDKLKHDFAQDKTTAVIYHFCKREGMTEDDHMHTTLSRLVYQLLQARPSVLDERSTYASYTSQLESASWQKRQLKTACKLLVDAMSAFETVYVVIDRPETCKGGKGGLAKILEALQQAEGVLVKVFVVADGDEADDADLNDWRDAAGEGAFEVLDGLDQR</sequence>
<reference evidence="6" key="1">
    <citation type="journal article" date="2020" name="Stud. Mycol.">
        <title>101 Dothideomycetes genomes: a test case for predicting lifestyles and emergence of pathogens.</title>
        <authorList>
            <person name="Haridas S."/>
            <person name="Albert R."/>
            <person name="Binder M."/>
            <person name="Bloem J."/>
            <person name="Labutti K."/>
            <person name="Salamov A."/>
            <person name="Andreopoulos B."/>
            <person name="Baker S."/>
            <person name="Barry K."/>
            <person name="Bills G."/>
            <person name="Bluhm B."/>
            <person name="Cannon C."/>
            <person name="Castanera R."/>
            <person name="Culley D."/>
            <person name="Daum C."/>
            <person name="Ezra D."/>
            <person name="Gonzalez J."/>
            <person name="Henrissat B."/>
            <person name="Kuo A."/>
            <person name="Liang C."/>
            <person name="Lipzen A."/>
            <person name="Lutzoni F."/>
            <person name="Magnuson J."/>
            <person name="Mondo S."/>
            <person name="Nolan M."/>
            <person name="Ohm R."/>
            <person name="Pangilinan J."/>
            <person name="Park H.-J."/>
            <person name="Ramirez L."/>
            <person name="Alfaro M."/>
            <person name="Sun H."/>
            <person name="Tritt A."/>
            <person name="Yoshinaga Y."/>
            <person name="Zwiers L.-H."/>
            <person name="Turgeon B."/>
            <person name="Goodwin S."/>
            <person name="Spatafora J."/>
            <person name="Crous P."/>
            <person name="Grigoriev I."/>
        </authorList>
    </citation>
    <scope>NUCLEOTIDE SEQUENCE</scope>
    <source>
        <strain evidence="6">CBS 122368</strain>
    </source>
</reference>
<evidence type="ECO:0000256" key="3">
    <source>
        <dbReference type="SAM" id="MobiDB-lite"/>
    </source>
</evidence>
<gene>
    <name evidence="6" type="ORF">BU26DRAFT_515859</name>
</gene>
<dbReference type="Pfam" id="PF24809">
    <property type="entry name" value="DUF7708"/>
    <property type="match status" value="1"/>
</dbReference>
<evidence type="ECO:0000313" key="7">
    <source>
        <dbReference type="Proteomes" id="UP000800094"/>
    </source>
</evidence>
<dbReference type="Pfam" id="PF24883">
    <property type="entry name" value="NPHP3_N"/>
    <property type="match status" value="1"/>
</dbReference>
<dbReference type="PANTHER" id="PTHR10039">
    <property type="entry name" value="AMELOGENIN"/>
    <property type="match status" value="1"/>
</dbReference>
<evidence type="ECO:0000313" key="6">
    <source>
        <dbReference type="EMBL" id="KAF2253509.1"/>
    </source>
</evidence>
<feature type="coiled-coil region" evidence="2">
    <location>
        <begin position="262"/>
        <end position="289"/>
    </location>
</feature>
<evidence type="ECO:0000256" key="2">
    <source>
        <dbReference type="SAM" id="Coils"/>
    </source>
</evidence>
<evidence type="ECO:0000256" key="1">
    <source>
        <dbReference type="ARBA" id="ARBA00022737"/>
    </source>
</evidence>
<keyword evidence="7" id="KW-1185">Reference proteome</keyword>
<keyword evidence="1" id="KW-0677">Repeat</keyword>
<dbReference type="AlphaFoldDB" id="A0A6A6IT77"/>
<evidence type="ECO:0008006" key="8">
    <source>
        <dbReference type="Google" id="ProtNLM"/>
    </source>
</evidence>
<dbReference type="Proteomes" id="UP000800094">
    <property type="component" value="Unassembled WGS sequence"/>
</dbReference>
<feature type="domain" description="Nephrocystin 3-like N-terminal" evidence="5">
    <location>
        <begin position="351"/>
        <end position="520"/>
    </location>
</feature>